<dbReference type="Gene3D" id="1.10.1040.10">
    <property type="entry name" value="N-(1-d-carboxylethyl)-l-norvaline Dehydrogenase, domain 2"/>
    <property type="match status" value="1"/>
</dbReference>
<evidence type="ECO:0000313" key="6">
    <source>
        <dbReference type="EMBL" id="MBJ3777370.1"/>
    </source>
</evidence>
<proteinExistence type="predicted"/>
<keyword evidence="1" id="KW-0560">Oxidoreductase</keyword>
<dbReference type="InterPro" id="IPR036291">
    <property type="entry name" value="NAD(P)-bd_dom_sf"/>
</dbReference>
<dbReference type="PIRSF" id="PIRSF000103">
    <property type="entry name" value="HIBADH"/>
    <property type="match status" value="1"/>
</dbReference>
<protein>
    <submittedName>
        <fullName evidence="6">NAD(P)-dependent oxidoreductase</fullName>
    </submittedName>
</protein>
<sequence>MEHLGFVGVGLMGEGIASSAMRRGHRLTVVAHQKRAAVDRLVAAGAQEATSLEALAATVDAVAICVTDAPAVEAVVAGLGAGLRPGQMILDISTSQPATSRRLAEALADRGVRFVDAPVTGGPDDAMAGRLATLLGAGEDDAPRARALADAWSAKVRHFGAVGTGHTAKLINNFVTQGTIALLAEAYGRAHRAGVDWHGLHDVMLTGAARSGTLERIVTPALDGNFDGLPFTVRNAEKDVRYYAALAQEMDGAPSPIADALHATFSAHVDHGRGDAFVSRLLDPDVDAAANRSIDADSDAGTGRSS</sequence>
<organism evidence="6 7">
    <name type="scientific">Acuticoccus mangrovi</name>
    <dbReference type="NCBI Taxonomy" id="2796142"/>
    <lineage>
        <taxon>Bacteria</taxon>
        <taxon>Pseudomonadati</taxon>
        <taxon>Pseudomonadota</taxon>
        <taxon>Alphaproteobacteria</taxon>
        <taxon>Hyphomicrobiales</taxon>
        <taxon>Amorphaceae</taxon>
        <taxon>Acuticoccus</taxon>
    </lineage>
</organism>
<name>A0A934MHY0_9HYPH</name>
<dbReference type="InterPro" id="IPR013328">
    <property type="entry name" value="6PGD_dom2"/>
</dbReference>
<evidence type="ECO:0000259" key="5">
    <source>
        <dbReference type="Pfam" id="PF14833"/>
    </source>
</evidence>
<feature type="active site" evidence="3">
    <location>
        <position position="169"/>
    </location>
</feature>
<dbReference type="PANTHER" id="PTHR43060:SF15">
    <property type="entry name" value="3-HYDROXYISOBUTYRATE DEHYDROGENASE-LIKE 1, MITOCHONDRIAL-RELATED"/>
    <property type="match status" value="1"/>
</dbReference>
<evidence type="ECO:0000313" key="7">
    <source>
        <dbReference type="Proteomes" id="UP000609531"/>
    </source>
</evidence>
<dbReference type="GO" id="GO:0016491">
    <property type="term" value="F:oxidoreductase activity"/>
    <property type="evidence" value="ECO:0007669"/>
    <property type="project" value="UniProtKB-KW"/>
</dbReference>
<evidence type="ECO:0000256" key="3">
    <source>
        <dbReference type="PIRSR" id="PIRSR000103-1"/>
    </source>
</evidence>
<dbReference type="SUPFAM" id="SSF51735">
    <property type="entry name" value="NAD(P)-binding Rossmann-fold domains"/>
    <property type="match status" value="1"/>
</dbReference>
<evidence type="ECO:0000256" key="2">
    <source>
        <dbReference type="ARBA" id="ARBA00023027"/>
    </source>
</evidence>
<evidence type="ECO:0000259" key="4">
    <source>
        <dbReference type="Pfam" id="PF03446"/>
    </source>
</evidence>
<dbReference type="EMBL" id="JAEKJA010000015">
    <property type="protein sequence ID" value="MBJ3777370.1"/>
    <property type="molecule type" value="Genomic_DNA"/>
</dbReference>
<dbReference type="Pfam" id="PF03446">
    <property type="entry name" value="NAD_binding_2"/>
    <property type="match status" value="1"/>
</dbReference>
<gene>
    <name evidence="6" type="ORF">JCR33_16810</name>
</gene>
<reference evidence="6" key="1">
    <citation type="submission" date="2020-12" db="EMBL/GenBank/DDBJ databases">
        <title>Bacterial taxonomy.</title>
        <authorList>
            <person name="Pan X."/>
        </authorList>
    </citation>
    <scope>NUCLEOTIDE SEQUENCE</scope>
    <source>
        <strain evidence="6">B2012</strain>
    </source>
</reference>
<dbReference type="GO" id="GO:0050661">
    <property type="term" value="F:NADP binding"/>
    <property type="evidence" value="ECO:0007669"/>
    <property type="project" value="InterPro"/>
</dbReference>
<dbReference type="Pfam" id="PF14833">
    <property type="entry name" value="NAD_binding_11"/>
    <property type="match status" value="1"/>
</dbReference>
<dbReference type="AlphaFoldDB" id="A0A934MHY0"/>
<dbReference type="GO" id="GO:0051287">
    <property type="term" value="F:NAD binding"/>
    <property type="evidence" value="ECO:0007669"/>
    <property type="project" value="InterPro"/>
</dbReference>
<comment type="caution">
    <text evidence="6">The sequence shown here is derived from an EMBL/GenBank/DDBJ whole genome shotgun (WGS) entry which is preliminary data.</text>
</comment>
<keyword evidence="7" id="KW-1185">Reference proteome</keyword>
<dbReference type="InterPro" id="IPR015815">
    <property type="entry name" value="HIBADH-related"/>
</dbReference>
<dbReference type="SUPFAM" id="SSF48179">
    <property type="entry name" value="6-phosphogluconate dehydrogenase C-terminal domain-like"/>
    <property type="match status" value="1"/>
</dbReference>
<dbReference type="PANTHER" id="PTHR43060">
    <property type="entry name" value="3-HYDROXYISOBUTYRATE DEHYDROGENASE-LIKE 1, MITOCHONDRIAL-RELATED"/>
    <property type="match status" value="1"/>
</dbReference>
<dbReference type="InterPro" id="IPR006115">
    <property type="entry name" value="6PGDH_NADP-bd"/>
</dbReference>
<accession>A0A934MHY0</accession>
<keyword evidence="2" id="KW-0520">NAD</keyword>
<feature type="domain" description="6-phosphogluconate dehydrogenase NADP-binding" evidence="4">
    <location>
        <begin position="4"/>
        <end position="160"/>
    </location>
</feature>
<dbReference type="Gene3D" id="3.40.50.720">
    <property type="entry name" value="NAD(P)-binding Rossmann-like Domain"/>
    <property type="match status" value="1"/>
</dbReference>
<dbReference type="RefSeq" id="WP_198883277.1">
    <property type="nucleotide sequence ID" value="NZ_JAEKJA010000015.1"/>
</dbReference>
<feature type="domain" description="3-hydroxyisobutyrate dehydrogenase-like NAD-binding" evidence="5">
    <location>
        <begin position="163"/>
        <end position="278"/>
    </location>
</feature>
<dbReference type="InterPro" id="IPR008927">
    <property type="entry name" value="6-PGluconate_DH-like_C_sf"/>
</dbReference>
<evidence type="ECO:0000256" key="1">
    <source>
        <dbReference type="ARBA" id="ARBA00023002"/>
    </source>
</evidence>
<dbReference type="InterPro" id="IPR029154">
    <property type="entry name" value="HIBADH-like_NADP-bd"/>
</dbReference>
<dbReference type="Proteomes" id="UP000609531">
    <property type="component" value="Unassembled WGS sequence"/>
</dbReference>